<organism evidence="5 6">
    <name type="scientific">Flagellimonas ochracea</name>
    <dbReference type="NCBI Taxonomy" id="2696472"/>
    <lineage>
        <taxon>Bacteria</taxon>
        <taxon>Pseudomonadati</taxon>
        <taxon>Bacteroidota</taxon>
        <taxon>Flavobacteriia</taxon>
        <taxon>Flavobacteriales</taxon>
        <taxon>Flavobacteriaceae</taxon>
        <taxon>Flagellimonas</taxon>
    </lineage>
</organism>
<evidence type="ECO:0000259" key="4">
    <source>
        <dbReference type="PROSITE" id="PS01124"/>
    </source>
</evidence>
<dbReference type="SMART" id="SM00342">
    <property type="entry name" value="HTH_ARAC"/>
    <property type="match status" value="1"/>
</dbReference>
<dbReference type="GO" id="GO:0043565">
    <property type="term" value="F:sequence-specific DNA binding"/>
    <property type="evidence" value="ECO:0007669"/>
    <property type="project" value="InterPro"/>
</dbReference>
<dbReference type="Gene3D" id="1.10.10.60">
    <property type="entry name" value="Homeodomain-like"/>
    <property type="match status" value="2"/>
</dbReference>
<reference evidence="5" key="1">
    <citation type="submission" date="2020-01" db="EMBL/GenBank/DDBJ databases">
        <title>Muricauda ochracea sp. nov., isolated from a tidal flat of Garorim bay in Korea.</title>
        <authorList>
            <person name="Kim D."/>
            <person name="Yoo Y."/>
            <person name="Kim J.-J."/>
        </authorList>
    </citation>
    <scope>NUCLEOTIDE SEQUENCE</scope>
    <source>
        <strain evidence="5">JGD-17</strain>
    </source>
</reference>
<dbReference type="PROSITE" id="PS01124">
    <property type="entry name" value="HTH_ARAC_FAMILY_2"/>
    <property type="match status" value="1"/>
</dbReference>
<dbReference type="SUPFAM" id="SSF46689">
    <property type="entry name" value="Homeodomain-like"/>
    <property type="match status" value="1"/>
</dbReference>
<accession>A0A964TBD7</accession>
<dbReference type="GO" id="GO:0003700">
    <property type="term" value="F:DNA-binding transcription factor activity"/>
    <property type="evidence" value="ECO:0007669"/>
    <property type="project" value="InterPro"/>
</dbReference>
<dbReference type="Pfam" id="PF12833">
    <property type="entry name" value="HTH_18"/>
    <property type="match status" value="1"/>
</dbReference>
<dbReference type="RefSeq" id="WP_166523146.1">
    <property type="nucleotide sequence ID" value="NZ_JAAABI010000002.1"/>
</dbReference>
<keyword evidence="3" id="KW-0804">Transcription</keyword>
<dbReference type="AlphaFoldDB" id="A0A964TBD7"/>
<dbReference type="InterPro" id="IPR020449">
    <property type="entry name" value="Tscrpt_reg_AraC-type_HTH"/>
</dbReference>
<dbReference type="EMBL" id="JAAABI010000002">
    <property type="protein sequence ID" value="NAY91742.1"/>
    <property type="molecule type" value="Genomic_DNA"/>
</dbReference>
<sequence>MHEIVIANHNIDSSLDQLHEFFGGTLEEKWGERILVFNNQYGQGTIKSISFDWGVSLVDYDVNFTEELKLVHQTGDETPVEFIFISEGNLKYKEGDDDEALLLERYQNIIIAPRTKSRKTFVFPKWVNVKVNFIQILKKQYLRKKNNNLSYLNDLLSSVFKEETLNLPYMHLGNFNLEIENHVKEMRTQETKGIIKTLGIEGRLNIILAMQLLEHHKFENRETLPSSLTTSDIKKIHELSGFIVDNISEPLTIAKLSKEVGLSAKKLQTGFKMLYSKTVNEYIKLLKLEIARDYLKKTDLTVSEIVYLVGIRSRSYFSKIFSEHYGILPTEYRARIKRKTKS</sequence>
<evidence type="ECO:0000256" key="2">
    <source>
        <dbReference type="ARBA" id="ARBA00023125"/>
    </source>
</evidence>
<evidence type="ECO:0000256" key="1">
    <source>
        <dbReference type="ARBA" id="ARBA00023015"/>
    </source>
</evidence>
<feature type="domain" description="HTH araC/xylS-type" evidence="4">
    <location>
        <begin position="237"/>
        <end position="335"/>
    </location>
</feature>
<gene>
    <name evidence="5" type="ORF">GTQ34_07425</name>
</gene>
<evidence type="ECO:0000313" key="5">
    <source>
        <dbReference type="EMBL" id="NAY91742.1"/>
    </source>
</evidence>
<dbReference type="PANTHER" id="PTHR47893:SF1">
    <property type="entry name" value="REGULATORY PROTEIN PCHR"/>
    <property type="match status" value="1"/>
</dbReference>
<protein>
    <submittedName>
        <fullName evidence="5">Helix-turn-helix domain-containing protein</fullName>
    </submittedName>
</protein>
<keyword evidence="6" id="KW-1185">Reference proteome</keyword>
<keyword evidence="1" id="KW-0805">Transcription regulation</keyword>
<dbReference type="InterPro" id="IPR009057">
    <property type="entry name" value="Homeodomain-like_sf"/>
</dbReference>
<proteinExistence type="predicted"/>
<evidence type="ECO:0000313" key="6">
    <source>
        <dbReference type="Proteomes" id="UP000667650"/>
    </source>
</evidence>
<name>A0A964TBD7_9FLAO</name>
<comment type="caution">
    <text evidence="5">The sequence shown here is derived from an EMBL/GenBank/DDBJ whole genome shotgun (WGS) entry which is preliminary data.</text>
</comment>
<keyword evidence="2" id="KW-0238">DNA-binding</keyword>
<dbReference type="InterPro" id="IPR053142">
    <property type="entry name" value="PchR_regulatory_protein"/>
</dbReference>
<dbReference type="InterPro" id="IPR018060">
    <property type="entry name" value="HTH_AraC"/>
</dbReference>
<dbReference type="Proteomes" id="UP000667650">
    <property type="component" value="Unassembled WGS sequence"/>
</dbReference>
<evidence type="ECO:0000256" key="3">
    <source>
        <dbReference type="ARBA" id="ARBA00023163"/>
    </source>
</evidence>
<dbReference type="PANTHER" id="PTHR47893">
    <property type="entry name" value="REGULATORY PROTEIN PCHR"/>
    <property type="match status" value="1"/>
</dbReference>
<dbReference type="PRINTS" id="PR00032">
    <property type="entry name" value="HTHARAC"/>
</dbReference>